<reference evidence="1 2" key="1">
    <citation type="submission" date="2018-07" db="EMBL/GenBank/DDBJ databases">
        <title>Modular assembly of carbohydrate-degrading microbial communities in the ocean.</title>
        <authorList>
            <person name="Enke T.N."/>
            <person name="Datta M.S."/>
            <person name="Schwartzman J.A."/>
            <person name="Cermak N."/>
            <person name="Schmitz D.A."/>
            <person name="Barrere J."/>
            <person name="Cordero O.X."/>
        </authorList>
    </citation>
    <scope>NUCLEOTIDE SEQUENCE [LARGE SCALE GENOMIC DNA]</scope>
    <source>
        <strain evidence="1 2">C3M10</strain>
    </source>
</reference>
<proteinExistence type="predicted"/>
<name>A0A366X514_9RHOB</name>
<dbReference type="OrthoDB" id="200334at2"/>
<evidence type="ECO:0000313" key="2">
    <source>
        <dbReference type="Proteomes" id="UP000252706"/>
    </source>
</evidence>
<dbReference type="AlphaFoldDB" id="A0A366X514"/>
<organism evidence="1 2">
    <name type="scientific">Phaeobacter gallaeciensis</name>
    <dbReference type="NCBI Taxonomy" id="60890"/>
    <lineage>
        <taxon>Bacteria</taxon>
        <taxon>Pseudomonadati</taxon>
        <taxon>Pseudomonadota</taxon>
        <taxon>Alphaproteobacteria</taxon>
        <taxon>Rhodobacterales</taxon>
        <taxon>Roseobacteraceae</taxon>
        <taxon>Phaeobacter</taxon>
    </lineage>
</organism>
<sequence length="92" mass="9765">MVAYSVQIQSAGAVLSGAVVSVLRPGCKHQHAQAGDLVQVYLGVRTPDRMLLIEAPCVRSVPVWDMTRIVWDFSACLRVGEIAALSAVSGVS</sequence>
<gene>
    <name evidence="1" type="ORF">DS909_06680</name>
</gene>
<accession>A0A366X514</accession>
<dbReference type="RefSeq" id="WP_113822690.1">
    <property type="nucleotide sequence ID" value="NZ_QOCE01000014.1"/>
</dbReference>
<protein>
    <submittedName>
        <fullName evidence="1">Uncharacterized protein</fullName>
    </submittedName>
</protein>
<evidence type="ECO:0000313" key="1">
    <source>
        <dbReference type="EMBL" id="RBW58428.1"/>
    </source>
</evidence>
<dbReference type="Proteomes" id="UP000252706">
    <property type="component" value="Unassembled WGS sequence"/>
</dbReference>
<dbReference type="EMBL" id="QOCE01000014">
    <property type="protein sequence ID" value="RBW58428.1"/>
    <property type="molecule type" value="Genomic_DNA"/>
</dbReference>
<comment type="caution">
    <text evidence="1">The sequence shown here is derived from an EMBL/GenBank/DDBJ whole genome shotgun (WGS) entry which is preliminary data.</text>
</comment>